<accession>A0A9D4LP27</accession>
<reference evidence="1" key="2">
    <citation type="submission" date="2020-11" db="EMBL/GenBank/DDBJ databases">
        <authorList>
            <person name="McCartney M.A."/>
            <person name="Auch B."/>
            <person name="Kono T."/>
            <person name="Mallez S."/>
            <person name="Becker A."/>
            <person name="Gohl D.M."/>
            <person name="Silverstein K.A.T."/>
            <person name="Koren S."/>
            <person name="Bechman K.B."/>
            <person name="Herman A."/>
            <person name="Abrahante J.E."/>
            <person name="Garbe J."/>
        </authorList>
    </citation>
    <scope>NUCLEOTIDE SEQUENCE</scope>
    <source>
        <strain evidence="1">Duluth1</strain>
        <tissue evidence="1">Whole animal</tissue>
    </source>
</reference>
<organism evidence="1 2">
    <name type="scientific">Dreissena polymorpha</name>
    <name type="common">Zebra mussel</name>
    <name type="synonym">Mytilus polymorpha</name>
    <dbReference type="NCBI Taxonomy" id="45954"/>
    <lineage>
        <taxon>Eukaryota</taxon>
        <taxon>Metazoa</taxon>
        <taxon>Spiralia</taxon>
        <taxon>Lophotrochozoa</taxon>
        <taxon>Mollusca</taxon>
        <taxon>Bivalvia</taxon>
        <taxon>Autobranchia</taxon>
        <taxon>Heteroconchia</taxon>
        <taxon>Euheterodonta</taxon>
        <taxon>Imparidentia</taxon>
        <taxon>Neoheterodontei</taxon>
        <taxon>Myida</taxon>
        <taxon>Dreissenoidea</taxon>
        <taxon>Dreissenidae</taxon>
        <taxon>Dreissena</taxon>
    </lineage>
</organism>
<reference evidence="1" key="1">
    <citation type="journal article" date="2019" name="bioRxiv">
        <title>The Genome of the Zebra Mussel, Dreissena polymorpha: A Resource for Invasive Species Research.</title>
        <authorList>
            <person name="McCartney M.A."/>
            <person name="Auch B."/>
            <person name="Kono T."/>
            <person name="Mallez S."/>
            <person name="Zhang Y."/>
            <person name="Obille A."/>
            <person name="Becker A."/>
            <person name="Abrahante J.E."/>
            <person name="Garbe J."/>
            <person name="Badalamenti J.P."/>
            <person name="Herman A."/>
            <person name="Mangelson H."/>
            <person name="Liachko I."/>
            <person name="Sullivan S."/>
            <person name="Sone E.D."/>
            <person name="Koren S."/>
            <person name="Silverstein K.A.T."/>
            <person name="Beckman K.B."/>
            <person name="Gohl D.M."/>
        </authorList>
    </citation>
    <scope>NUCLEOTIDE SEQUENCE</scope>
    <source>
        <strain evidence="1">Duluth1</strain>
        <tissue evidence="1">Whole animal</tissue>
    </source>
</reference>
<protein>
    <submittedName>
        <fullName evidence="1">Uncharacterized protein</fullName>
    </submittedName>
</protein>
<evidence type="ECO:0000313" key="2">
    <source>
        <dbReference type="Proteomes" id="UP000828390"/>
    </source>
</evidence>
<dbReference type="Proteomes" id="UP000828390">
    <property type="component" value="Unassembled WGS sequence"/>
</dbReference>
<sequence length="116" mass="13672">MPETQHCHWNQSTVPSSMAGFHAMGSKMTFRNVLDTLRKHWTHVVAIWRYISIAKRRCDLRMVLRQPKVEWKFFTMVPGGPFVEIQPTAMWQTLYADLQDSDIHMARFNPRSHITT</sequence>
<name>A0A9D4LP27_DREPO</name>
<dbReference type="AlphaFoldDB" id="A0A9D4LP27"/>
<proteinExistence type="predicted"/>
<evidence type="ECO:0000313" key="1">
    <source>
        <dbReference type="EMBL" id="KAH3861471.1"/>
    </source>
</evidence>
<gene>
    <name evidence="1" type="ORF">DPMN_024401</name>
</gene>
<comment type="caution">
    <text evidence="1">The sequence shown here is derived from an EMBL/GenBank/DDBJ whole genome shotgun (WGS) entry which is preliminary data.</text>
</comment>
<keyword evidence="2" id="KW-1185">Reference proteome</keyword>
<dbReference type="EMBL" id="JAIWYP010000002">
    <property type="protein sequence ID" value="KAH3861471.1"/>
    <property type="molecule type" value="Genomic_DNA"/>
</dbReference>